<organism evidence="2 3">
    <name type="scientific">Delitschia confertaspora ATCC 74209</name>
    <dbReference type="NCBI Taxonomy" id="1513339"/>
    <lineage>
        <taxon>Eukaryota</taxon>
        <taxon>Fungi</taxon>
        <taxon>Dikarya</taxon>
        <taxon>Ascomycota</taxon>
        <taxon>Pezizomycotina</taxon>
        <taxon>Dothideomycetes</taxon>
        <taxon>Pleosporomycetidae</taxon>
        <taxon>Pleosporales</taxon>
        <taxon>Delitschiaceae</taxon>
        <taxon>Delitschia</taxon>
    </lineage>
</organism>
<evidence type="ECO:0000313" key="3">
    <source>
        <dbReference type="Proteomes" id="UP000799536"/>
    </source>
</evidence>
<keyword evidence="1" id="KW-0812">Transmembrane</keyword>
<evidence type="ECO:0000313" key="2">
    <source>
        <dbReference type="EMBL" id="KAF2202210.1"/>
    </source>
</evidence>
<dbReference type="AlphaFoldDB" id="A0A9P4JN98"/>
<gene>
    <name evidence="2" type="ORF">GQ43DRAFT_462557</name>
</gene>
<keyword evidence="1" id="KW-0472">Membrane</keyword>
<proteinExistence type="predicted"/>
<evidence type="ECO:0000256" key="1">
    <source>
        <dbReference type="SAM" id="Phobius"/>
    </source>
</evidence>
<dbReference type="Proteomes" id="UP000799536">
    <property type="component" value="Unassembled WGS sequence"/>
</dbReference>
<feature type="transmembrane region" description="Helical" evidence="1">
    <location>
        <begin position="97"/>
        <end position="118"/>
    </location>
</feature>
<keyword evidence="3" id="KW-1185">Reference proteome</keyword>
<comment type="caution">
    <text evidence="2">The sequence shown here is derived from an EMBL/GenBank/DDBJ whole genome shotgun (WGS) entry which is preliminary data.</text>
</comment>
<protein>
    <submittedName>
        <fullName evidence="2">Uncharacterized protein</fullName>
    </submittedName>
</protein>
<name>A0A9P4JN98_9PLEO</name>
<reference evidence="2" key="1">
    <citation type="journal article" date="2020" name="Stud. Mycol.">
        <title>101 Dothideomycetes genomes: a test case for predicting lifestyles and emergence of pathogens.</title>
        <authorList>
            <person name="Haridas S."/>
            <person name="Albert R."/>
            <person name="Binder M."/>
            <person name="Bloem J."/>
            <person name="Labutti K."/>
            <person name="Salamov A."/>
            <person name="Andreopoulos B."/>
            <person name="Baker S."/>
            <person name="Barry K."/>
            <person name="Bills G."/>
            <person name="Bluhm B."/>
            <person name="Cannon C."/>
            <person name="Castanera R."/>
            <person name="Culley D."/>
            <person name="Daum C."/>
            <person name="Ezra D."/>
            <person name="Gonzalez J."/>
            <person name="Henrissat B."/>
            <person name="Kuo A."/>
            <person name="Liang C."/>
            <person name="Lipzen A."/>
            <person name="Lutzoni F."/>
            <person name="Magnuson J."/>
            <person name="Mondo S."/>
            <person name="Nolan M."/>
            <person name="Ohm R."/>
            <person name="Pangilinan J."/>
            <person name="Park H.-J."/>
            <person name="Ramirez L."/>
            <person name="Alfaro M."/>
            <person name="Sun H."/>
            <person name="Tritt A."/>
            <person name="Yoshinaga Y."/>
            <person name="Zwiers L.-H."/>
            <person name="Turgeon B."/>
            <person name="Goodwin S."/>
            <person name="Spatafora J."/>
            <person name="Crous P."/>
            <person name="Grigoriev I."/>
        </authorList>
    </citation>
    <scope>NUCLEOTIDE SEQUENCE</scope>
    <source>
        <strain evidence="2">ATCC 74209</strain>
    </source>
</reference>
<dbReference type="EMBL" id="ML993945">
    <property type="protein sequence ID" value="KAF2202210.1"/>
    <property type="molecule type" value="Genomic_DNA"/>
</dbReference>
<keyword evidence="1" id="KW-1133">Transmembrane helix</keyword>
<accession>A0A9P4JN98</accession>
<sequence>MKRFTKSYNLNLSCTGADFKEHLLVPRATLPPDAPDTTISAPTIWRQSCYNRIWNTTIIRGFATYNLVIATGTQNPITSPTSQAATSNKDLSVGAKAGISIGFVLGAAALAGIGYLFYQRRRHASKAKEMEQRKISNPMTAAHLGPPVEMMVEEPTLELVADDRMTTHELYATSLRD</sequence>